<dbReference type="Gene3D" id="2.40.40.20">
    <property type="match status" value="1"/>
</dbReference>
<dbReference type="OrthoDB" id="116806at2157"/>
<dbReference type="AlphaFoldDB" id="A0A498GXH0"/>
<dbReference type="PIRSF" id="PIRSF015873">
    <property type="entry name" value="FwdD"/>
    <property type="match status" value="1"/>
</dbReference>
<reference evidence="2 3" key="1">
    <citation type="journal article" date="2015" name="Int. J. Syst. Evol. Microbiol.">
        <title>Methanoculleus taiwanensis sp. nov., a methanogen isolated from deep marine sediment at the deformation front area near Taiwan.</title>
        <authorList>
            <person name="Weng C.Y."/>
            <person name="Chen S.C."/>
            <person name="Lai M.C."/>
            <person name="Wu S.Y."/>
            <person name="Lin S."/>
            <person name="Yang T.F."/>
            <person name="Chen P.C."/>
        </authorList>
    </citation>
    <scope>NUCLEOTIDE SEQUENCE [LARGE SCALE GENOMIC DNA]</scope>
    <source>
        <strain evidence="2 3">CYW4</strain>
    </source>
</reference>
<dbReference type="GO" id="GO:0043546">
    <property type="term" value="F:molybdopterin cofactor binding"/>
    <property type="evidence" value="ECO:0007669"/>
    <property type="project" value="InterPro"/>
</dbReference>
<evidence type="ECO:0000313" key="3">
    <source>
        <dbReference type="Proteomes" id="UP000290932"/>
    </source>
</evidence>
<organism evidence="2 3">
    <name type="scientific">Methanoculleus taiwanensis</name>
    <dbReference type="NCBI Taxonomy" id="1550565"/>
    <lineage>
        <taxon>Archaea</taxon>
        <taxon>Methanobacteriati</taxon>
        <taxon>Methanobacteriota</taxon>
        <taxon>Stenosarchaea group</taxon>
        <taxon>Methanomicrobia</taxon>
        <taxon>Methanomicrobiales</taxon>
        <taxon>Methanomicrobiaceae</taxon>
        <taxon>Methanoculleus</taxon>
    </lineage>
</organism>
<dbReference type="InterPro" id="IPR006657">
    <property type="entry name" value="MoPterin_dinucl-bd_dom"/>
</dbReference>
<dbReference type="RefSeq" id="WP_128694501.1">
    <property type="nucleotide sequence ID" value="NZ_LHQS01000003.1"/>
</dbReference>
<comment type="caution">
    <text evidence="2">The sequence shown here is derived from an EMBL/GenBank/DDBJ whole genome shotgun (WGS) entry which is preliminary data.</text>
</comment>
<dbReference type="Proteomes" id="UP000290932">
    <property type="component" value="Unassembled WGS sequence"/>
</dbReference>
<proteinExistence type="predicted"/>
<gene>
    <name evidence="2" type="ORF">ABH15_11245</name>
</gene>
<dbReference type="GO" id="GO:0016491">
    <property type="term" value="F:oxidoreductase activity"/>
    <property type="evidence" value="ECO:0007669"/>
    <property type="project" value="InterPro"/>
</dbReference>
<feature type="domain" description="Molybdopterin dinucleotide-binding" evidence="1">
    <location>
        <begin position="3"/>
        <end position="101"/>
    </location>
</feature>
<dbReference type="EMBL" id="LHQS01000003">
    <property type="protein sequence ID" value="RXE55332.1"/>
    <property type="molecule type" value="Genomic_DNA"/>
</dbReference>
<dbReference type="InterPro" id="IPR009010">
    <property type="entry name" value="Asp_de-COase-like_dom_sf"/>
</dbReference>
<accession>A0A498GXH0</accession>
<protein>
    <submittedName>
        <fullName evidence="2">Molybdopterin dinucleotide-binding protein</fullName>
    </submittedName>
</protein>
<dbReference type="InterPro" id="IPR012040">
    <property type="entry name" value="Formylmethanofuran_DH_dsu"/>
</dbReference>
<dbReference type="Pfam" id="PF01568">
    <property type="entry name" value="Molydop_binding"/>
    <property type="match status" value="1"/>
</dbReference>
<name>A0A498GXH0_9EURY</name>
<sequence>MKFLMNTGRTVNQGASVENKRSAAYNDETGTCFMHLFDMMELGVDDRENVRVTSPFGEVVLMVVSDEHLKPGTIFVPYGPYANHIIDGETHSTGMPDFKSTEVTIEPTDEARKSVYDLMADLGGLPYDH</sequence>
<evidence type="ECO:0000313" key="2">
    <source>
        <dbReference type="EMBL" id="RXE55332.1"/>
    </source>
</evidence>
<evidence type="ECO:0000259" key="1">
    <source>
        <dbReference type="Pfam" id="PF01568"/>
    </source>
</evidence>
<keyword evidence="3" id="KW-1185">Reference proteome</keyword>
<dbReference type="SUPFAM" id="SSF50692">
    <property type="entry name" value="ADC-like"/>
    <property type="match status" value="1"/>
</dbReference>